<dbReference type="eggNOG" id="ENOG503266A">
    <property type="taxonomic scope" value="Bacteria"/>
</dbReference>
<proteinExistence type="predicted"/>
<dbReference type="AlphaFoldDB" id="A0A066Z1K1"/>
<dbReference type="EMBL" id="JNBY01000073">
    <property type="protein sequence ID" value="KDN86119.1"/>
    <property type="molecule type" value="Genomic_DNA"/>
</dbReference>
<dbReference type="Proteomes" id="UP000027178">
    <property type="component" value="Unassembled WGS sequence"/>
</dbReference>
<evidence type="ECO:0000313" key="2">
    <source>
        <dbReference type="Proteomes" id="UP000027178"/>
    </source>
</evidence>
<keyword evidence="2" id="KW-1185">Reference proteome</keyword>
<comment type="caution">
    <text evidence="1">The sequence shown here is derived from an EMBL/GenBank/DDBJ whole genome shotgun (WGS) entry which is preliminary data.</text>
</comment>
<organism evidence="1 2">
    <name type="scientific">Kitasatospora cheerisanensis KCTC 2395</name>
    <dbReference type="NCBI Taxonomy" id="1348663"/>
    <lineage>
        <taxon>Bacteria</taxon>
        <taxon>Bacillati</taxon>
        <taxon>Actinomycetota</taxon>
        <taxon>Actinomycetes</taxon>
        <taxon>Kitasatosporales</taxon>
        <taxon>Streptomycetaceae</taxon>
        <taxon>Kitasatospora</taxon>
    </lineage>
</organism>
<reference evidence="1 2" key="1">
    <citation type="submission" date="2014-05" db="EMBL/GenBank/DDBJ databases">
        <title>Draft Genome Sequence of Kitasatospora cheerisanensis KCTC 2395.</title>
        <authorList>
            <person name="Nam D.H."/>
        </authorList>
    </citation>
    <scope>NUCLEOTIDE SEQUENCE [LARGE SCALE GENOMIC DNA]</scope>
    <source>
        <strain evidence="1 2">KCTC 2395</strain>
    </source>
</reference>
<gene>
    <name evidence="1" type="ORF">KCH_19360</name>
</gene>
<name>A0A066Z1K1_9ACTN</name>
<accession>A0A066Z1K1</accession>
<evidence type="ECO:0008006" key="3">
    <source>
        <dbReference type="Google" id="ProtNLM"/>
    </source>
</evidence>
<dbReference type="HOGENOM" id="CLU_1238837_0_0_11"/>
<sequence>MLPGLVTDLDRRGTWLTAAMALRTLAVSRVPHPAGGTAEGSLNHRALAGLLAAASESPAGRDLPARQRIGSLTDHPRQPLGRPALLAQAEQLRGHDELLTLRATLLARAADPAKPEFGDDLARLAEALADRPLLAARLARPLARTVAGTRPLPPDAEAPAAACLRTLAAEGGPVTGLLAAALTARLGARSAWSGDWPAVLAALRAHPDPEVRAAAHETVTVLE</sequence>
<protein>
    <recommendedName>
        <fullName evidence="3">PBS lyase</fullName>
    </recommendedName>
</protein>
<evidence type="ECO:0000313" key="1">
    <source>
        <dbReference type="EMBL" id="KDN86119.1"/>
    </source>
</evidence>
<dbReference type="PATRIC" id="fig|1348663.4.peg.1869"/>